<accession>A0A1V0GP68</accession>
<dbReference type="Proteomes" id="UP000191257">
    <property type="component" value="Chromosome"/>
</dbReference>
<dbReference type="InterPro" id="IPR008490">
    <property type="entry name" value="Transposase_InsH_N"/>
</dbReference>
<dbReference type="Pfam" id="PF13751">
    <property type="entry name" value="DDE_Tnp_1_6"/>
    <property type="match status" value="1"/>
</dbReference>
<feature type="domain" description="Transposase DDE" evidence="2">
    <location>
        <begin position="313"/>
        <end position="432"/>
    </location>
</feature>
<organism evidence="3 4">
    <name type="scientific">Paracoccus yeei</name>
    <dbReference type="NCBI Taxonomy" id="147645"/>
    <lineage>
        <taxon>Bacteria</taxon>
        <taxon>Pseudomonadati</taxon>
        <taxon>Pseudomonadota</taxon>
        <taxon>Alphaproteobacteria</taxon>
        <taxon>Rhodobacterales</taxon>
        <taxon>Paracoccaceae</taxon>
        <taxon>Paracoccus</taxon>
    </lineage>
</organism>
<evidence type="ECO:0000313" key="3">
    <source>
        <dbReference type="EMBL" id="ARC35610.1"/>
    </source>
</evidence>
<feature type="domain" description="Transposase InsH N-terminal" evidence="1">
    <location>
        <begin position="18"/>
        <end position="114"/>
    </location>
</feature>
<protein>
    <submittedName>
        <fullName evidence="3">IS5/IS1182 family transposase</fullName>
    </submittedName>
</protein>
<dbReference type="PANTHER" id="PTHR33408">
    <property type="entry name" value="TRANSPOSASE"/>
    <property type="match status" value="1"/>
</dbReference>
<dbReference type="PANTHER" id="PTHR33408:SF2">
    <property type="entry name" value="TRANSPOSASE DDE DOMAIN-CONTAINING PROTEIN"/>
    <property type="match status" value="1"/>
</dbReference>
<dbReference type="InterPro" id="IPR025668">
    <property type="entry name" value="Tnp_DDE_dom"/>
</dbReference>
<evidence type="ECO:0000313" key="4">
    <source>
        <dbReference type="Proteomes" id="UP000191257"/>
    </source>
</evidence>
<dbReference type="AlphaFoldDB" id="A0A1V0GP68"/>
<evidence type="ECO:0000259" key="2">
    <source>
        <dbReference type="Pfam" id="PF13751"/>
    </source>
</evidence>
<dbReference type="eggNOG" id="COG3039">
    <property type="taxonomic scope" value="Bacteria"/>
</dbReference>
<dbReference type="EMBL" id="CP020442">
    <property type="protein sequence ID" value="ARC35610.1"/>
    <property type="molecule type" value="Genomic_DNA"/>
</dbReference>
<proteinExistence type="predicted"/>
<evidence type="ECO:0000259" key="1">
    <source>
        <dbReference type="Pfam" id="PF05598"/>
    </source>
</evidence>
<dbReference type="Pfam" id="PF05598">
    <property type="entry name" value="DUF772"/>
    <property type="match status" value="1"/>
</dbReference>
<keyword evidence="4" id="KW-1185">Reference proteome</keyword>
<dbReference type="KEGG" id="pye:A6J80_03760"/>
<name>A0A1V0GP68_9RHOB</name>
<gene>
    <name evidence="3" type="ORF">A6J80_03760</name>
</gene>
<sequence length="454" mass="50443">MLGRKERGQLELFITGSLRSLIPDDHVLVRVDQVLDLEWLRAEVGALSCADNGRPGIDPEVAVRLMLAGFLLGIVHDRRLMREAQVNLAIRWFVGHALHEALPDHSSLTRIRQRWGEDVFRRIFTRVVRQCQQAGMVSAEAVHIDASLIRANVSMDAPVTRHLDAVEAAHDTAEADHTARDARRSGRFKTLCRTDPDATMATSSSAPLRPACKQHTAVDDLAGVVVDVEIVTGEEHDTGRIDERLDAIEVTLGVTPGRITADTIYGVGRVFAALEDRQIEAVIPPLRAPRRKGAQGLPTERFKYDPQDNVARCPAKKRLTPRNSTKSGKWYRADRRDCTRCPLKAQCLPRGATSRRVHIVTKHAAILRARRKRAASGDDEHAIHTRHRWRVEGAHGTAKTLHGLARTIRRGLENMKIQALLTAVAMNLKKLAAALQFIRSIIENRTPPQIPAAA</sequence>
<reference evidence="3" key="1">
    <citation type="submission" date="2017-12" db="EMBL/GenBank/DDBJ databases">
        <title>FDA dAtabase for Regulatory Grade micrObial Sequences (FDA-ARGOS): Supporting development and validation of Infectious Disease Dx tests.</title>
        <authorList>
            <person name="Campos J."/>
            <person name="Goldberg B."/>
            <person name="Tallon L."/>
            <person name="Sadzewicz L."/>
            <person name="Sengamalay N."/>
            <person name="Ott S."/>
            <person name="Godinez A."/>
            <person name="Nagaraj S."/>
            <person name="Vyas G."/>
            <person name="Aluvathingal J."/>
            <person name="Nadendla S."/>
            <person name="Geyer C."/>
            <person name="Nandy P."/>
            <person name="Hobson J."/>
            <person name="Sichtig H."/>
        </authorList>
    </citation>
    <scope>NUCLEOTIDE SEQUENCE</scope>
    <source>
        <strain evidence="3">FDAARGOS_252</strain>
    </source>
</reference>